<protein>
    <submittedName>
        <fullName evidence="1">Uncharacterized protein</fullName>
    </submittedName>
</protein>
<evidence type="ECO:0000313" key="2">
    <source>
        <dbReference type="Proteomes" id="UP000284163"/>
    </source>
</evidence>
<name>A0A413KAV1_BIFPS</name>
<evidence type="ECO:0000313" key="1">
    <source>
        <dbReference type="EMBL" id="RGY75146.1"/>
    </source>
</evidence>
<comment type="caution">
    <text evidence="1">The sequence shown here is derived from an EMBL/GenBank/DDBJ whole genome shotgun (WGS) entry which is preliminary data.</text>
</comment>
<dbReference type="Proteomes" id="UP000284163">
    <property type="component" value="Unassembled WGS sequence"/>
</dbReference>
<sequence length="123" mass="13608">MGLFEGLQNLFRGISKGRSDDSDTLPVVSSVGLDESDGTLRFTVADGQMQVDMIWNLLTEQIGECRNQQLPKPLPNPDDLFRPTLIGAWAEDRLVGARSSCQTWRIPHIMPLPGTVMQQSSLP</sequence>
<reference evidence="1 2" key="1">
    <citation type="submission" date="2018-08" db="EMBL/GenBank/DDBJ databases">
        <title>A genome reference for cultivated species of the human gut microbiota.</title>
        <authorList>
            <person name="Zou Y."/>
            <person name="Xue W."/>
            <person name="Luo G."/>
        </authorList>
    </citation>
    <scope>NUCLEOTIDE SEQUENCE [LARGE SCALE GENOMIC DNA]</scope>
    <source>
        <strain evidence="1 2">CF01-1</strain>
    </source>
</reference>
<organism evidence="1 2">
    <name type="scientific">Bifidobacterium pseudocatenulatum</name>
    <dbReference type="NCBI Taxonomy" id="28026"/>
    <lineage>
        <taxon>Bacteria</taxon>
        <taxon>Bacillati</taxon>
        <taxon>Actinomycetota</taxon>
        <taxon>Actinomycetes</taxon>
        <taxon>Bifidobacteriales</taxon>
        <taxon>Bifidobacteriaceae</taxon>
        <taxon>Bifidobacterium</taxon>
    </lineage>
</organism>
<gene>
    <name evidence="1" type="ORF">DXA22_09325</name>
</gene>
<proteinExistence type="predicted"/>
<dbReference type="EMBL" id="QSDK01000020">
    <property type="protein sequence ID" value="RGY75146.1"/>
    <property type="molecule type" value="Genomic_DNA"/>
</dbReference>
<dbReference type="AlphaFoldDB" id="A0A413KAV1"/>
<accession>A0A413KAV1</accession>